<evidence type="ECO:0000313" key="2">
    <source>
        <dbReference type="EMBL" id="EME67547.1"/>
    </source>
</evidence>
<evidence type="ECO:0000256" key="1">
    <source>
        <dbReference type="SAM" id="MobiDB-lite"/>
    </source>
</evidence>
<comment type="caution">
    <text evidence="2">The sequence shown here is derived from an EMBL/GenBank/DDBJ whole genome shotgun (WGS) entry which is preliminary data.</text>
</comment>
<protein>
    <submittedName>
        <fullName evidence="2">Uncharacterized protein</fullName>
    </submittedName>
</protein>
<keyword evidence="3" id="KW-1185">Reference proteome</keyword>
<dbReference type="AlphaFoldDB" id="M2ZJR0"/>
<feature type="non-terminal residue" evidence="2">
    <location>
        <position position="62"/>
    </location>
</feature>
<sequence length="62" mass="6894">MGMITGCRLSQVSQRQSGSLDNFPDPFAKLPPDQMLAFQTNQMPLVLKDGDNLRCCVHATNR</sequence>
<dbReference type="EMBL" id="AONQ01000151">
    <property type="protein sequence ID" value="EME67547.1"/>
    <property type="molecule type" value="Genomic_DNA"/>
</dbReference>
<name>M2ZJR0_9PROT</name>
<accession>M2ZJR0</accession>
<evidence type="ECO:0000313" key="3">
    <source>
        <dbReference type="Proteomes" id="UP000011744"/>
    </source>
</evidence>
<dbReference type="Proteomes" id="UP000011744">
    <property type="component" value="Unassembled WGS sequence"/>
</dbReference>
<feature type="region of interest" description="Disordered" evidence="1">
    <location>
        <begin position="1"/>
        <end position="26"/>
    </location>
</feature>
<gene>
    <name evidence="2" type="ORF">H261_22968</name>
</gene>
<reference evidence="2 3" key="1">
    <citation type="journal article" date="2014" name="Genome Announc.">
        <title>Draft Genome Sequence of Magnetospirillum sp. Strain SO-1, a Freshwater Magnetotactic Bacterium Isolated from the Ol'khovka River, Russia.</title>
        <authorList>
            <person name="Grouzdev D.S."/>
            <person name="Dziuba M.V."/>
            <person name="Sukhacheva M.S."/>
            <person name="Mardanov A.V."/>
            <person name="Beletskiy A.V."/>
            <person name="Kuznetsov B.B."/>
            <person name="Skryabin K.G."/>
        </authorList>
    </citation>
    <scope>NUCLEOTIDE SEQUENCE [LARGE SCALE GENOMIC DNA]</scope>
    <source>
        <strain evidence="2 3">SO-1</strain>
    </source>
</reference>
<proteinExistence type="predicted"/>
<feature type="compositionally biased region" description="Polar residues" evidence="1">
    <location>
        <begin position="8"/>
        <end position="20"/>
    </location>
</feature>
<organism evidence="2 3">
    <name type="scientific">Paramagnetospirillum caucaseum</name>
    <dbReference type="NCBI Taxonomy" id="1244869"/>
    <lineage>
        <taxon>Bacteria</taxon>
        <taxon>Pseudomonadati</taxon>
        <taxon>Pseudomonadota</taxon>
        <taxon>Alphaproteobacteria</taxon>
        <taxon>Rhodospirillales</taxon>
        <taxon>Magnetospirillaceae</taxon>
        <taxon>Paramagnetospirillum</taxon>
    </lineage>
</organism>